<feature type="domain" description="SsuA/THI5-like" evidence="5">
    <location>
        <begin position="49"/>
        <end position="258"/>
    </location>
</feature>
<dbReference type="GO" id="GO:0042918">
    <property type="term" value="P:alkanesulfonate transmembrane transport"/>
    <property type="evidence" value="ECO:0007669"/>
    <property type="project" value="TreeGrafter"/>
</dbReference>
<dbReference type="Pfam" id="PF09084">
    <property type="entry name" value="NMT1"/>
    <property type="match status" value="1"/>
</dbReference>
<evidence type="ECO:0000256" key="3">
    <source>
        <dbReference type="ARBA" id="ARBA00022729"/>
    </source>
</evidence>
<reference evidence="6" key="1">
    <citation type="submission" date="2020-08" db="EMBL/GenBank/DDBJ databases">
        <title>Ramlibacter sp. GTP1 16S ribosomal RNA gene genome sequencing and assembly.</title>
        <authorList>
            <person name="Kang M."/>
        </authorList>
    </citation>
    <scope>NUCLEOTIDE SEQUENCE</scope>
    <source>
        <strain evidence="6">GTP1</strain>
    </source>
</reference>
<dbReference type="GO" id="GO:0042597">
    <property type="term" value="C:periplasmic space"/>
    <property type="evidence" value="ECO:0007669"/>
    <property type="project" value="UniProtKB-SubCell"/>
</dbReference>
<evidence type="ECO:0000313" key="6">
    <source>
        <dbReference type="EMBL" id="MBC5767113.1"/>
    </source>
</evidence>
<evidence type="ECO:0000256" key="1">
    <source>
        <dbReference type="ARBA" id="ARBA00004418"/>
    </source>
</evidence>
<organism evidence="6 7">
    <name type="scientific">Ramlibacter albus</name>
    <dbReference type="NCBI Taxonomy" id="2079448"/>
    <lineage>
        <taxon>Bacteria</taxon>
        <taxon>Pseudomonadati</taxon>
        <taxon>Pseudomonadota</taxon>
        <taxon>Betaproteobacteria</taxon>
        <taxon>Burkholderiales</taxon>
        <taxon>Comamonadaceae</taxon>
        <taxon>Ramlibacter</taxon>
    </lineage>
</organism>
<keyword evidence="7" id="KW-1185">Reference proteome</keyword>
<dbReference type="PANTHER" id="PTHR30024">
    <property type="entry name" value="ALIPHATIC SULFONATES-BINDING PROTEIN-RELATED"/>
    <property type="match status" value="1"/>
</dbReference>
<dbReference type="SUPFAM" id="SSF53850">
    <property type="entry name" value="Periplasmic binding protein-like II"/>
    <property type="match status" value="1"/>
</dbReference>
<proteinExistence type="inferred from homology"/>
<comment type="caution">
    <text evidence="6">The sequence shown here is derived from an EMBL/GenBank/DDBJ whole genome shotgun (WGS) entry which is preliminary data.</text>
</comment>
<dbReference type="Proteomes" id="UP000596827">
    <property type="component" value="Unassembled WGS sequence"/>
</dbReference>
<dbReference type="PANTHER" id="PTHR30024:SF47">
    <property type="entry name" value="TAURINE-BINDING PERIPLASMIC PROTEIN"/>
    <property type="match status" value="1"/>
</dbReference>
<evidence type="ECO:0000256" key="2">
    <source>
        <dbReference type="ARBA" id="ARBA00010742"/>
    </source>
</evidence>
<dbReference type="InterPro" id="IPR015168">
    <property type="entry name" value="SsuA/THI5"/>
</dbReference>
<feature type="chain" id="PRO_5036770291" evidence="4">
    <location>
        <begin position="28"/>
        <end position="344"/>
    </location>
</feature>
<accession>A0A923MCW7</accession>
<comment type="subcellular location">
    <subcellularLocation>
        <location evidence="1">Periplasm</location>
    </subcellularLocation>
</comment>
<keyword evidence="3 4" id="KW-0732">Signal</keyword>
<feature type="signal peptide" evidence="4">
    <location>
        <begin position="1"/>
        <end position="27"/>
    </location>
</feature>
<gene>
    <name evidence="6" type="ORF">H8R02_21785</name>
</gene>
<evidence type="ECO:0000313" key="7">
    <source>
        <dbReference type="Proteomes" id="UP000596827"/>
    </source>
</evidence>
<protein>
    <submittedName>
        <fullName evidence="6">ABC transporter substrate-binding protein</fullName>
    </submittedName>
</protein>
<name>A0A923MCW7_9BURK</name>
<evidence type="ECO:0000256" key="4">
    <source>
        <dbReference type="SAM" id="SignalP"/>
    </source>
</evidence>
<evidence type="ECO:0000259" key="5">
    <source>
        <dbReference type="Pfam" id="PF09084"/>
    </source>
</evidence>
<dbReference type="EMBL" id="JACORU010000009">
    <property type="protein sequence ID" value="MBC5767113.1"/>
    <property type="molecule type" value="Genomic_DNA"/>
</dbReference>
<comment type="similarity">
    <text evidence="2">Belongs to the bacterial solute-binding protein SsuA/TauA family.</text>
</comment>
<dbReference type="RefSeq" id="WP_187083603.1">
    <property type="nucleotide sequence ID" value="NZ_JACORU010000009.1"/>
</dbReference>
<dbReference type="AlphaFoldDB" id="A0A923MCW7"/>
<dbReference type="Gene3D" id="3.40.190.10">
    <property type="entry name" value="Periplasmic binding protein-like II"/>
    <property type="match status" value="2"/>
</dbReference>
<sequence length="344" mass="36277">MTKLARRVAASALAIAGITASAWPALAQAQGAAPVKMVAISQSNEGGFPLWLAKKLNYFANNGLDVTIKYFPNGGAALASGAAGDWQGGWIGSPPAITGWAKFGLTPVGTMMKEDRNIKLIMRKDAIKGSSPAQVLATGKIGSVPNSTWSQVLFACAKHFKVDPTKMKVVPLEPPVTRQSLRSGEVAAGTTDSSPDIDLVNDKANFEVVCDGAIAGTSVIDPWIVTKKFATENPAAAAAFVEAGFRASELIMKDREKAVAMLLDYYKDAGIDGDEKKARYTLAYRDYQTLDQALADARQGATEKALTETAQVFVAGGAYDKVPDLKGAVAAGLPILEAAKKLRK</sequence>